<reference evidence="2 3" key="1">
    <citation type="submission" date="2020-05" db="EMBL/GenBank/DDBJ databases">
        <title>MicrobeNet Type strains.</title>
        <authorList>
            <person name="Nicholson A.C."/>
        </authorList>
    </citation>
    <scope>NUCLEOTIDE SEQUENCE [LARGE SCALE GENOMIC DNA]</scope>
    <source>
        <strain evidence="2 3">JCM 3224</strain>
    </source>
</reference>
<dbReference type="Gene3D" id="2.60.40.10">
    <property type="entry name" value="Immunoglobulins"/>
    <property type="match status" value="1"/>
</dbReference>
<proteinExistence type="predicted"/>
<dbReference type="AlphaFoldDB" id="A0A849C9A6"/>
<dbReference type="Proteomes" id="UP000586827">
    <property type="component" value="Unassembled WGS sequence"/>
</dbReference>
<gene>
    <name evidence="2" type="ORF">HLB23_31420</name>
</gene>
<dbReference type="InterPro" id="IPR013783">
    <property type="entry name" value="Ig-like_fold"/>
</dbReference>
<comment type="caution">
    <text evidence="2">The sequence shown here is derived from an EMBL/GenBank/DDBJ whole genome shotgun (WGS) entry which is preliminary data.</text>
</comment>
<evidence type="ECO:0000313" key="3">
    <source>
        <dbReference type="Proteomes" id="UP000586827"/>
    </source>
</evidence>
<evidence type="ECO:0000256" key="1">
    <source>
        <dbReference type="SAM" id="Phobius"/>
    </source>
</evidence>
<keyword evidence="1" id="KW-1133">Transmembrane helix</keyword>
<keyword evidence="1" id="KW-0472">Membrane</keyword>
<protein>
    <submittedName>
        <fullName evidence="2">Uncharacterized protein</fullName>
    </submittedName>
</protein>
<dbReference type="EMBL" id="JABELX010000013">
    <property type="protein sequence ID" value="NNH74308.1"/>
    <property type="molecule type" value="Genomic_DNA"/>
</dbReference>
<dbReference type="GO" id="GO:0005975">
    <property type="term" value="P:carbohydrate metabolic process"/>
    <property type="evidence" value="ECO:0007669"/>
    <property type="project" value="UniProtKB-ARBA"/>
</dbReference>
<keyword evidence="3" id="KW-1185">Reference proteome</keyword>
<keyword evidence="1" id="KW-0812">Transmembrane</keyword>
<name>A0A849C9A6_9NOCA</name>
<sequence length="128" mass="13007">MYPDPTVYSGLEVNPPAVSAGGAVKVTGRGCDPGATVRLSIGSGQVGDTTAGPDGAFDAELSTGTTDIGHHRVTAACGTTLAGPLDIVLVSRVGGGTSTATVLLFFLLIGGWFFGHRLVSHLPDRRSR</sequence>
<evidence type="ECO:0000313" key="2">
    <source>
        <dbReference type="EMBL" id="NNH74308.1"/>
    </source>
</evidence>
<accession>A0A849C9A6</accession>
<feature type="transmembrane region" description="Helical" evidence="1">
    <location>
        <begin position="100"/>
        <end position="119"/>
    </location>
</feature>
<organism evidence="2 3">
    <name type="scientific">Nocardia uniformis</name>
    <dbReference type="NCBI Taxonomy" id="53432"/>
    <lineage>
        <taxon>Bacteria</taxon>
        <taxon>Bacillati</taxon>
        <taxon>Actinomycetota</taxon>
        <taxon>Actinomycetes</taxon>
        <taxon>Mycobacteriales</taxon>
        <taxon>Nocardiaceae</taxon>
        <taxon>Nocardia</taxon>
    </lineage>
</organism>